<evidence type="ECO:0000313" key="6">
    <source>
        <dbReference type="Proteomes" id="UP001596028"/>
    </source>
</evidence>
<evidence type="ECO:0000256" key="3">
    <source>
        <dbReference type="ARBA" id="ARBA00023163"/>
    </source>
</evidence>
<feature type="domain" description="HTH araC/xylS-type" evidence="4">
    <location>
        <begin position="240"/>
        <end position="338"/>
    </location>
</feature>
<dbReference type="InterPro" id="IPR009057">
    <property type="entry name" value="Homeodomain-like_sf"/>
</dbReference>
<keyword evidence="1" id="KW-0805">Transcription regulation</keyword>
<reference evidence="6" key="1">
    <citation type="journal article" date="2019" name="Int. J. Syst. Evol. Microbiol.">
        <title>The Global Catalogue of Microorganisms (GCM) 10K type strain sequencing project: providing services to taxonomists for standard genome sequencing and annotation.</title>
        <authorList>
            <consortium name="The Broad Institute Genomics Platform"/>
            <consortium name="The Broad Institute Genome Sequencing Center for Infectious Disease"/>
            <person name="Wu L."/>
            <person name="Ma J."/>
        </authorList>
    </citation>
    <scope>NUCLEOTIDE SEQUENCE [LARGE SCALE GENOMIC DNA]</scope>
    <source>
        <strain evidence="6">CCUG 49571</strain>
    </source>
</reference>
<comment type="caution">
    <text evidence="5">The sequence shown here is derived from an EMBL/GenBank/DDBJ whole genome shotgun (WGS) entry which is preliminary data.</text>
</comment>
<dbReference type="Pfam" id="PF12625">
    <property type="entry name" value="Arabinose_bd"/>
    <property type="match status" value="1"/>
</dbReference>
<evidence type="ECO:0000256" key="1">
    <source>
        <dbReference type="ARBA" id="ARBA00023015"/>
    </source>
</evidence>
<protein>
    <submittedName>
        <fullName evidence="5">AraC family transcriptional regulator</fullName>
    </submittedName>
</protein>
<keyword evidence="6" id="KW-1185">Reference proteome</keyword>
<dbReference type="SMART" id="SM00342">
    <property type="entry name" value="HTH_ARAC"/>
    <property type="match status" value="1"/>
</dbReference>
<dbReference type="PANTHER" id="PTHR47894">
    <property type="entry name" value="HTH-TYPE TRANSCRIPTIONAL REGULATOR GADX"/>
    <property type="match status" value="1"/>
</dbReference>
<evidence type="ECO:0000256" key="2">
    <source>
        <dbReference type="ARBA" id="ARBA00023125"/>
    </source>
</evidence>
<dbReference type="InterPro" id="IPR032687">
    <property type="entry name" value="AraC-type_N"/>
</dbReference>
<sequence length="353" mass="39840">MNDQGMAVTMVYPIMKTLVRKGFDTERFCESAAFDGALLRDPEARISARELERLMNAAAAYTDDDYFGLNQGQMTDVSDMGILGYVMMHSETIADALDAYRRFNVILCSGFNLAWEKEGRDAVIRLYPLNPATRMSRHCMEDMASSVYQLICKFANRSVPLHELQFSHDAPSHDASYDVALYVSVFGIEPRFGGAETFFRMDREVLNAPILYSDARLRSSFEAIAVETMERLMRGKTLSDGVFQWLMQRLPVAFPTLRQTALHFGMSTRTLQAKLKEENASFNGLCASVRMELAKGYLSRSEHSVSEIAYLLHYSEPSAFQNAFKKWAGVTPAQFRTGANSGRRREKPAKKEA</sequence>
<gene>
    <name evidence="5" type="ORF">ACFO3S_00970</name>
</gene>
<dbReference type="SUPFAM" id="SSF46689">
    <property type="entry name" value="Homeodomain-like"/>
    <property type="match status" value="1"/>
</dbReference>
<organism evidence="5 6">
    <name type="scientific">Cohnella hongkongensis</name>
    <dbReference type="NCBI Taxonomy" id="178337"/>
    <lineage>
        <taxon>Bacteria</taxon>
        <taxon>Bacillati</taxon>
        <taxon>Bacillota</taxon>
        <taxon>Bacilli</taxon>
        <taxon>Bacillales</taxon>
        <taxon>Paenibacillaceae</taxon>
        <taxon>Cohnella</taxon>
    </lineage>
</organism>
<dbReference type="InterPro" id="IPR018060">
    <property type="entry name" value="HTH_AraC"/>
</dbReference>
<name>A0ABV9F7M0_9BACL</name>
<proteinExistence type="predicted"/>
<dbReference type="RefSeq" id="WP_378091291.1">
    <property type="nucleotide sequence ID" value="NZ_JBHSEP010000001.1"/>
</dbReference>
<evidence type="ECO:0000259" key="4">
    <source>
        <dbReference type="PROSITE" id="PS01124"/>
    </source>
</evidence>
<dbReference type="PANTHER" id="PTHR47894:SF1">
    <property type="entry name" value="HTH-TYPE TRANSCRIPTIONAL REGULATOR VQSM"/>
    <property type="match status" value="1"/>
</dbReference>
<dbReference type="EMBL" id="JBHSEP010000001">
    <property type="protein sequence ID" value="MFC4596795.1"/>
    <property type="molecule type" value="Genomic_DNA"/>
</dbReference>
<dbReference type="PROSITE" id="PS01124">
    <property type="entry name" value="HTH_ARAC_FAMILY_2"/>
    <property type="match status" value="1"/>
</dbReference>
<evidence type="ECO:0000313" key="5">
    <source>
        <dbReference type="EMBL" id="MFC4596795.1"/>
    </source>
</evidence>
<dbReference type="Pfam" id="PF12833">
    <property type="entry name" value="HTH_18"/>
    <property type="match status" value="1"/>
</dbReference>
<keyword evidence="2" id="KW-0238">DNA-binding</keyword>
<accession>A0ABV9F7M0</accession>
<keyword evidence="3" id="KW-0804">Transcription</keyword>
<dbReference type="Gene3D" id="1.10.10.60">
    <property type="entry name" value="Homeodomain-like"/>
    <property type="match status" value="1"/>
</dbReference>
<dbReference type="Proteomes" id="UP001596028">
    <property type="component" value="Unassembled WGS sequence"/>
</dbReference>